<dbReference type="CDD" id="cd20917">
    <property type="entry name" value="DCAF15-NTD"/>
    <property type="match status" value="1"/>
</dbReference>
<dbReference type="InterPro" id="IPR047319">
    <property type="entry name" value="DCAF15_C"/>
</dbReference>
<reference evidence="3" key="1">
    <citation type="submission" date="2022-08" db="UniProtKB">
        <authorList>
            <consortium name="EnsemblMetazoa"/>
        </authorList>
    </citation>
    <scope>IDENTIFICATION</scope>
</reference>
<feature type="domain" description="DDB1- and CUL4-associated factor 15 WD40 repeat-containing" evidence="2">
    <location>
        <begin position="63"/>
        <end position="264"/>
    </location>
</feature>
<accession>A0A8W7PKI9</accession>
<evidence type="ECO:0000259" key="2">
    <source>
        <dbReference type="Pfam" id="PF14939"/>
    </source>
</evidence>
<feature type="region of interest" description="Disordered" evidence="1">
    <location>
        <begin position="653"/>
        <end position="729"/>
    </location>
</feature>
<feature type="compositionally biased region" description="Low complexity" evidence="1">
    <location>
        <begin position="788"/>
        <end position="798"/>
    </location>
</feature>
<dbReference type="EnsemblMetazoa" id="ACOM033385-RA">
    <property type="protein sequence ID" value="ACOM033385-PA.1"/>
    <property type="gene ID" value="ACOM033385"/>
</dbReference>
<feature type="region of interest" description="Disordered" evidence="1">
    <location>
        <begin position="318"/>
        <end position="341"/>
    </location>
</feature>
<dbReference type="InterPro" id="IPR032734">
    <property type="entry name" value="DCAF15_WD40"/>
</dbReference>
<proteinExistence type="predicted"/>
<dbReference type="Pfam" id="PF14939">
    <property type="entry name" value="DCAF15_WD40"/>
    <property type="match status" value="1"/>
</dbReference>
<feature type="compositionally biased region" description="Low complexity" evidence="1">
    <location>
        <begin position="681"/>
        <end position="723"/>
    </location>
</feature>
<dbReference type="Proteomes" id="UP000075882">
    <property type="component" value="Unassembled WGS sequence"/>
</dbReference>
<feature type="region of interest" description="Disordered" evidence="1">
    <location>
        <begin position="1074"/>
        <end position="1133"/>
    </location>
</feature>
<dbReference type="InterPro" id="IPR038914">
    <property type="entry name" value="DCAF15"/>
</dbReference>
<feature type="compositionally biased region" description="Low complexity" evidence="1">
    <location>
        <begin position="431"/>
        <end position="440"/>
    </location>
</feature>
<feature type="region of interest" description="Disordered" evidence="1">
    <location>
        <begin position="418"/>
        <end position="455"/>
    </location>
</feature>
<feature type="region of interest" description="Disordered" evidence="1">
    <location>
        <begin position="788"/>
        <end position="821"/>
    </location>
</feature>
<dbReference type="PANTHER" id="PTHR28541:SF1">
    <property type="entry name" value="DDB1- AND CUL4-ASSOCIATED FACTOR 15"/>
    <property type="match status" value="1"/>
</dbReference>
<dbReference type="AlphaFoldDB" id="A0A8W7PKI9"/>
<feature type="compositionally biased region" description="Polar residues" evidence="1">
    <location>
        <begin position="318"/>
        <end position="328"/>
    </location>
</feature>
<protein>
    <recommendedName>
        <fullName evidence="2">DDB1- and CUL4-associated factor 15 WD40 repeat-containing domain-containing protein</fullName>
    </recommendedName>
</protein>
<sequence>MDPNRSLFDEEADRTSEMQRLRSSDGHRFFTRSNSANGTQNVLLKVLTRQHSGYLASGLNKRSHEQPFPEVPEQLQFCLKSIVPYCYLNGHIFMGLTSCGQFLLSYKLSYDYDDALANDFSSYHKYELYFWIYRPHMLLNKYFHVCLFDDHRVDEIKNVTITQWKTDSQLLIVHGDNVHEDSDSYVTMVRVPKLGCLDCKQVRDAHEGDEQRQDILCIGCNMTIHMKYRNTDSGPRFNPNYNLNCPGYIIMSENSIIHTINVKLDMGRPQPNSTVGSAAVLSSKYLGKDSQQREAMATMEEVRRTATPCRTADVITAVSKQQPDSSSGIMRKSDSEMSKGDASATLLNPEMSIAEQIIADFAEYETDMYETKCSVRNYPDNFDELIITSPIASAAQPEATTEPPTGAQVRLMNHRTNTNIELRRDGVAERASSSSASTSGGMPGPSGRAISSVSPRKSFVTRVDLQSGDSSPYPEVFGSASTANPACSAVPMCDMSFTASSSTTALAPLISRSPLRRRFDLAEPPSYVPNIQIAHQQSALPLQQRVVNGANGANFHGASGGAAPHDSDVDSAAKAYEFSEDNERCEKISAFRKRRLADKKYEFSEEPTSEENIEPFNRLRNQIRARVPAPGYSASHHHHASYADLISSTHHLHRASPNHGFRSPCGSPVGNRYLRSPPGIRSPSYYRHRSPSSQGPHGSGSMVMVGGSGGTTSASAQGPASAPIKQLKRNVPLDPRDYIQILSPGGSITAAGGSNEAGTPDIPKFFMDAVQKITARKLANESLLLDESNNENNINGDNQLPAKRSGAIDASSGSSKQAAEMPTCTKRIVKIFVEEDDANSVVTMEDDDCISPGYHASLPMEVHGSCYSKMQIISQASFNKLNCPAVVVTQNSFDMEMFSFHVANYICEQNGKKYGILLDSAYELTHVCPLTETITCTTVLQFTANDIGTSKPKTCRNCSATIDCQLHRKIYQCRSLFTWCITTGEWAILDYGVLKSGPYLEVKKLASNYNHLLKKLRSFTKKLFANGGQSESNRTYEYLRHVRVLDSDMSKTKRRLTDLDNMIEFYLRRQRIGDDFSGTDSDSYGEDYEEEDEEEEEEGEEEEDDDDGDSSSDDLLVADRSGASDTVSDEDDL</sequence>
<feature type="compositionally biased region" description="Acidic residues" evidence="1">
    <location>
        <begin position="1083"/>
        <end position="1112"/>
    </location>
</feature>
<organism evidence="3">
    <name type="scientific">Anopheles coluzzii</name>
    <name type="common">African malaria mosquito</name>
    <dbReference type="NCBI Taxonomy" id="1518534"/>
    <lineage>
        <taxon>Eukaryota</taxon>
        <taxon>Metazoa</taxon>
        <taxon>Ecdysozoa</taxon>
        <taxon>Arthropoda</taxon>
        <taxon>Hexapoda</taxon>
        <taxon>Insecta</taxon>
        <taxon>Pterygota</taxon>
        <taxon>Neoptera</taxon>
        <taxon>Endopterygota</taxon>
        <taxon>Diptera</taxon>
        <taxon>Nematocera</taxon>
        <taxon>Culicoidea</taxon>
        <taxon>Culicidae</taxon>
        <taxon>Anophelinae</taxon>
        <taxon>Anopheles</taxon>
    </lineage>
</organism>
<name>A0A8W7PKI9_ANOCL</name>
<evidence type="ECO:0000313" key="3">
    <source>
        <dbReference type="EnsemblMetazoa" id="ACOM033385-PA.1"/>
    </source>
</evidence>
<dbReference type="GO" id="GO:0080008">
    <property type="term" value="C:Cul4-RING E3 ubiquitin ligase complex"/>
    <property type="evidence" value="ECO:0007669"/>
    <property type="project" value="TreeGrafter"/>
</dbReference>
<dbReference type="GO" id="GO:0016567">
    <property type="term" value="P:protein ubiquitination"/>
    <property type="evidence" value="ECO:0007669"/>
    <property type="project" value="InterPro"/>
</dbReference>
<dbReference type="PANTHER" id="PTHR28541">
    <property type="entry name" value="DDB1- AND CUL4-ASSOCIATED FACTOR 15"/>
    <property type="match status" value="1"/>
</dbReference>
<evidence type="ECO:0000256" key="1">
    <source>
        <dbReference type="SAM" id="MobiDB-lite"/>
    </source>
</evidence>
<dbReference type="CDD" id="cd20913">
    <property type="entry name" value="DCAF15-CTD"/>
    <property type="match status" value="1"/>
</dbReference>
<dbReference type="VEuPathDB" id="VectorBase:ACON2_029443"/>